<dbReference type="Pfam" id="PF00496">
    <property type="entry name" value="SBP_bac_5"/>
    <property type="match status" value="1"/>
</dbReference>
<accession>A0ABP5FU80</accession>
<comment type="similarity">
    <text evidence="2">Belongs to the bacterial solute-binding protein 5 family.</text>
</comment>
<evidence type="ECO:0000313" key="7">
    <source>
        <dbReference type="EMBL" id="GAA2033915.1"/>
    </source>
</evidence>
<keyword evidence="3" id="KW-0813">Transport</keyword>
<comment type="caution">
    <text evidence="7">The sequence shown here is derived from an EMBL/GenBank/DDBJ whole genome shotgun (WGS) entry which is preliminary data.</text>
</comment>
<dbReference type="RefSeq" id="WP_343956824.1">
    <property type="nucleotide sequence ID" value="NZ_BAAAMN010000020.1"/>
</dbReference>
<dbReference type="InterPro" id="IPR030678">
    <property type="entry name" value="Peptide/Ni-bd"/>
</dbReference>
<evidence type="ECO:0000259" key="6">
    <source>
        <dbReference type="Pfam" id="PF00496"/>
    </source>
</evidence>
<dbReference type="SUPFAM" id="SSF53850">
    <property type="entry name" value="Periplasmic binding protein-like II"/>
    <property type="match status" value="1"/>
</dbReference>
<feature type="region of interest" description="Disordered" evidence="5">
    <location>
        <begin position="1"/>
        <end position="24"/>
    </location>
</feature>
<organism evidence="7 8">
    <name type="scientific">Yaniella flava</name>
    <dbReference type="NCBI Taxonomy" id="287930"/>
    <lineage>
        <taxon>Bacteria</taxon>
        <taxon>Bacillati</taxon>
        <taxon>Actinomycetota</taxon>
        <taxon>Actinomycetes</taxon>
        <taxon>Micrococcales</taxon>
        <taxon>Micrococcaceae</taxon>
        <taxon>Yaniella</taxon>
    </lineage>
</organism>
<evidence type="ECO:0000256" key="2">
    <source>
        <dbReference type="ARBA" id="ARBA00005695"/>
    </source>
</evidence>
<dbReference type="PIRSF" id="PIRSF002741">
    <property type="entry name" value="MppA"/>
    <property type="match status" value="1"/>
</dbReference>
<evidence type="ECO:0000256" key="3">
    <source>
        <dbReference type="ARBA" id="ARBA00022448"/>
    </source>
</evidence>
<evidence type="ECO:0000256" key="5">
    <source>
        <dbReference type="SAM" id="MobiDB-lite"/>
    </source>
</evidence>
<comment type="subcellular location">
    <subcellularLocation>
        <location evidence="1">Cell envelope</location>
    </subcellularLocation>
</comment>
<dbReference type="Proteomes" id="UP001501461">
    <property type="component" value="Unassembled WGS sequence"/>
</dbReference>
<feature type="domain" description="Solute-binding protein family 5" evidence="6">
    <location>
        <begin position="119"/>
        <end position="480"/>
    </location>
</feature>
<dbReference type="Gene3D" id="3.40.190.10">
    <property type="entry name" value="Periplasmic binding protein-like II"/>
    <property type="match status" value="1"/>
</dbReference>
<evidence type="ECO:0000256" key="4">
    <source>
        <dbReference type="ARBA" id="ARBA00022729"/>
    </source>
</evidence>
<dbReference type="CDD" id="cd08492">
    <property type="entry name" value="PBP2_NikA_DppA_OppA_like_15"/>
    <property type="match status" value="1"/>
</dbReference>
<dbReference type="InterPro" id="IPR039424">
    <property type="entry name" value="SBP_5"/>
</dbReference>
<proteinExistence type="inferred from homology"/>
<dbReference type="PANTHER" id="PTHR30290:SF10">
    <property type="entry name" value="PERIPLASMIC OLIGOPEPTIDE-BINDING PROTEIN-RELATED"/>
    <property type="match status" value="1"/>
</dbReference>
<keyword evidence="4" id="KW-0732">Signal</keyword>
<sequence>MQRHEIAQQSNPTDGPLLEDKSTSGGTPLLQLTRFFTQQPRATLLGISLTVLLSITGCAPNVETGEPTSGEPQVGGTLTYATGDVEPPCLDPIMNGNVPQALVATQYLEPLFFQNDDNEIEPWLAETWEWSEDRLALDITVKDDVTFTDGQRLNAETIQKNIEYIKDPATLSSTAILAVEKVDSVEFVDEFTARLHLSEPDNAMLEHLAQVWVPIQSQQALARGMEENCLSPVGTGPFKVESWDKQRQIVLVRNDEYHTPAPSAQRTGPAYLDRIIWRFLPDHANRFAALQSGEVDVIDVVQPQDAIVADADPSLETLIGSRPGHVVNLAFNTTETPFDDVRVREAFTRAVDVDAALKSIFLDTVDRSDSVLSSITQYNHQQPEIFSRDVDRANALLDEAGWTERDASGYRIQDGEQLSAVVLQTDSVLVPVAVLEQFQASAKDIGFKLIIDQEESSTYTERRNAWDYNLIPLYYTKNSPAVLNLTHDTANIPSIVEGGYHANSNGLEGPKAEQIDELLHTAAVTGDTQEREEAYVAAQEAVHGQYLNLPIFDQQTRLSFRADVNGIRLISPLGMPTFYDTWLDRT</sequence>
<gene>
    <name evidence="7" type="ORF">GCM10009720_13080</name>
</gene>
<name>A0ABP5FU80_9MICC</name>
<evidence type="ECO:0000256" key="1">
    <source>
        <dbReference type="ARBA" id="ARBA00004196"/>
    </source>
</evidence>
<protein>
    <submittedName>
        <fullName evidence="7">ABC transporter substrate-binding protein</fullName>
    </submittedName>
</protein>
<dbReference type="Gene3D" id="3.10.105.10">
    <property type="entry name" value="Dipeptide-binding Protein, Domain 3"/>
    <property type="match status" value="1"/>
</dbReference>
<dbReference type="PANTHER" id="PTHR30290">
    <property type="entry name" value="PERIPLASMIC BINDING COMPONENT OF ABC TRANSPORTER"/>
    <property type="match status" value="1"/>
</dbReference>
<evidence type="ECO:0000313" key="8">
    <source>
        <dbReference type="Proteomes" id="UP001501461"/>
    </source>
</evidence>
<reference evidence="8" key="1">
    <citation type="journal article" date="2019" name="Int. J. Syst. Evol. Microbiol.">
        <title>The Global Catalogue of Microorganisms (GCM) 10K type strain sequencing project: providing services to taxonomists for standard genome sequencing and annotation.</title>
        <authorList>
            <consortium name="The Broad Institute Genomics Platform"/>
            <consortium name="The Broad Institute Genome Sequencing Center for Infectious Disease"/>
            <person name="Wu L."/>
            <person name="Ma J."/>
        </authorList>
    </citation>
    <scope>NUCLEOTIDE SEQUENCE [LARGE SCALE GENOMIC DNA]</scope>
    <source>
        <strain evidence="8">JCM 13595</strain>
    </source>
</reference>
<dbReference type="EMBL" id="BAAAMN010000020">
    <property type="protein sequence ID" value="GAA2033915.1"/>
    <property type="molecule type" value="Genomic_DNA"/>
</dbReference>
<dbReference type="InterPro" id="IPR000914">
    <property type="entry name" value="SBP_5_dom"/>
</dbReference>
<keyword evidence="8" id="KW-1185">Reference proteome</keyword>